<dbReference type="OMA" id="HAREQHF"/>
<dbReference type="OrthoDB" id="449091at2759"/>
<dbReference type="Gene3D" id="3.40.50.1820">
    <property type="entry name" value="alpha/beta hydrolase"/>
    <property type="match status" value="1"/>
</dbReference>
<dbReference type="InterPro" id="IPR000801">
    <property type="entry name" value="Esterase-like"/>
</dbReference>
<accession>A0A8B7YN34</accession>
<dbReference type="RefSeq" id="XP_022094674.1">
    <property type="nucleotide sequence ID" value="XM_022238982.1"/>
</dbReference>
<dbReference type="InterPro" id="IPR029058">
    <property type="entry name" value="AB_hydrolase_fold"/>
</dbReference>
<dbReference type="RefSeq" id="XP_022094675.1">
    <property type="nucleotide sequence ID" value="XM_022238983.1"/>
</dbReference>
<gene>
    <name evidence="4 5" type="primary">LOC110981419</name>
</gene>
<evidence type="ECO:0000313" key="5">
    <source>
        <dbReference type="RefSeq" id="XP_022094675.1"/>
    </source>
</evidence>
<dbReference type="GeneID" id="110981419"/>
<feature type="signal peptide" evidence="2">
    <location>
        <begin position="1"/>
        <end position="21"/>
    </location>
</feature>
<sequence length="1017" mass="112058">MIIRRWLLCLLLASARLVVFCKRKDHIQKSALQLFEKESKDVDLDSCKNSQQVTITKLRLNGKVDKLKVCLLKSLSSSLENSWTWSELGSLYAAQEDKPKANTCFKQAAKLSGKVTPFISTWHFIGPFVIGKIEVDGDPLEPWGGITAAAKQRYNKKVSFFSELVPGGEVQWKTYQQTNSRQPLQITPDINFNELVSSLGSLAVTEWQGWILGEVAVNSKDENILVQCLGVHTIFVDDVIIVADVYRRERYWFSVSLSPGIHTVYIRLRAKQTQVLKCSFKSAGSETFEVHQPTMLPDLVEGHIFGNVLALPVTNLQSEKWLKNIRVTMARQGQGPPLELHQVKESGLPVNIAPGQTLLVAVTFQQAPPLNNQGCSGDTSLVLEVSSSGSGSQQLPITLRCRKVGESFLFTFFDHDGSVQHAAAIQPLEDCPNNVCPVLMTLHGTGVRAQNQADGYKRMHNGRWIFGLETAWVLAPTRHGAHNWEGPGALTAMTALEVLQKLSQDTSWIPNKADAHHVFFAGHSMGGHGAWHLATHYPDRALAVISLAGWIKKEEYGDSNVFFRHDLSTSYTDPSVKAIMEACIAENDADKHISNLKGIPVLARIGALDRTVHPYFVRRMVRLLKEAGVNVTYSELPGKEHWWWDTWKTNDGGAVNDPQLRNFVNGAARQWWEGTPEDKPSSCVSDGCASQESPSALYGLKGAVPDEGVEVYTLSVVNPALGEGLLGVQVQRQRMPLRISTVQMRFNGKLAHLTTHNVEALSLADVGRLSLPWRERDIQIDGHQLHCQHGTVKPNQEIRICRDNQGLWEACGNHLDVSSVPRGPTNLGPARRVVEHPFLIVTGTKDKTLSARLLQLSVYIANLFYLASDAVAMVIEDSTLRQEIATSRNLIVVGGSSENSWAQPFLDQVPLGASGNGLELGDCEFKEKRTGALFLAPHHAGRLALVLLGNSPEGIEDVVRLASPTIPPMTRSPFSNLVPDFVVTGPLFGGKGPGGYLCTGLWGNQWDYRPELASCAC</sequence>
<keyword evidence="3" id="KW-1185">Reference proteome</keyword>
<dbReference type="AlphaFoldDB" id="A0A8B7YN34"/>
<proteinExistence type="predicted"/>
<dbReference type="KEGG" id="aplc:110981419"/>
<name>A0A8B7YN34_ACAPL</name>
<dbReference type="SUPFAM" id="SSF53474">
    <property type="entry name" value="alpha/beta-Hydrolases"/>
    <property type="match status" value="1"/>
</dbReference>
<keyword evidence="1 2" id="KW-0732">Signal</keyword>
<dbReference type="PANTHER" id="PTHR43037:SF4">
    <property type="entry name" value="PEPTIDASE S9 PROLYL OLIGOPEPTIDASE CATALYTIC DOMAIN-CONTAINING PROTEIN"/>
    <property type="match status" value="1"/>
</dbReference>
<dbReference type="Pfam" id="PF00756">
    <property type="entry name" value="Esterase"/>
    <property type="match status" value="1"/>
</dbReference>
<organism evidence="3 4">
    <name type="scientific">Acanthaster planci</name>
    <name type="common">Crown-of-thorns starfish</name>
    <dbReference type="NCBI Taxonomy" id="133434"/>
    <lineage>
        <taxon>Eukaryota</taxon>
        <taxon>Metazoa</taxon>
        <taxon>Echinodermata</taxon>
        <taxon>Eleutherozoa</taxon>
        <taxon>Asterozoa</taxon>
        <taxon>Asteroidea</taxon>
        <taxon>Valvatacea</taxon>
        <taxon>Valvatida</taxon>
        <taxon>Acanthasteridae</taxon>
        <taxon>Acanthaster</taxon>
    </lineage>
</organism>
<evidence type="ECO:0000313" key="4">
    <source>
        <dbReference type="RefSeq" id="XP_022094674.1"/>
    </source>
</evidence>
<feature type="chain" id="PRO_5044665597" evidence="2">
    <location>
        <begin position="22"/>
        <end position="1017"/>
    </location>
</feature>
<protein>
    <submittedName>
        <fullName evidence="4 5">Uncharacterized secreted protein ARB_06907-like</fullName>
    </submittedName>
</protein>
<dbReference type="InterPro" id="IPR050955">
    <property type="entry name" value="Plant_Biomass_Hydrol_Est"/>
</dbReference>
<dbReference type="PANTHER" id="PTHR43037">
    <property type="entry name" value="UNNAMED PRODUCT-RELATED"/>
    <property type="match status" value="1"/>
</dbReference>
<dbReference type="Proteomes" id="UP000694845">
    <property type="component" value="Unplaced"/>
</dbReference>
<reference evidence="4 5" key="1">
    <citation type="submission" date="2025-04" db="UniProtKB">
        <authorList>
            <consortium name="RefSeq"/>
        </authorList>
    </citation>
    <scope>IDENTIFICATION</scope>
</reference>
<evidence type="ECO:0000256" key="1">
    <source>
        <dbReference type="ARBA" id="ARBA00022729"/>
    </source>
</evidence>
<evidence type="ECO:0000313" key="3">
    <source>
        <dbReference type="Proteomes" id="UP000694845"/>
    </source>
</evidence>
<evidence type="ECO:0000256" key="2">
    <source>
        <dbReference type="SAM" id="SignalP"/>
    </source>
</evidence>